<sequence>MTLLADNLDDAIELRVLRGEQVGARCPLVPGRRLCIAASLDEAPDCDVLVRDAEALPGLRLYCTLGVSAQGAADAWLEVAQGEVQVGGRRVGEGESARWPLHASLRIGSTCLAFGPEALQTWPEAPLCAEPPVPPTAPGDACGPAAASGPAHAPGWWMAASAAALVLGTFLVLGFASLSVPARSESGAHALQRVQQALQQSREFHRLRAEPLAGGVVLVRGHVETLPQRMRLQRAVATSGAEVQFDVWVDEVLVDAVQDVFRVNSVDARASLQADGSVRVDAREADAAKLQRVEALVRRDVPGLVALAVRNEAPPLPPSTSAAPTVDDPGKRVASIVPGDTAYVVTADGARYFIGALLPTGHRIAAIEEQRVWLERDGMRTALQF</sequence>
<evidence type="ECO:0000259" key="1">
    <source>
        <dbReference type="Pfam" id="PF23893"/>
    </source>
</evidence>
<feature type="domain" description="YscD/Y4YQ C-terminal" evidence="1">
    <location>
        <begin position="333"/>
        <end position="383"/>
    </location>
</feature>
<name>A0ABT0YJD6_9BURK</name>
<proteinExistence type="predicted"/>
<organism evidence="2 3">
    <name type="scientific">Caldimonas mangrovi</name>
    <dbReference type="NCBI Taxonomy" id="2944811"/>
    <lineage>
        <taxon>Bacteria</taxon>
        <taxon>Pseudomonadati</taxon>
        <taxon>Pseudomonadota</taxon>
        <taxon>Betaproteobacteria</taxon>
        <taxon>Burkholderiales</taxon>
        <taxon>Sphaerotilaceae</taxon>
        <taxon>Caldimonas</taxon>
    </lineage>
</organism>
<gene>
    <name evidence="2" type="ORF">M8A51_01795</name>
</gene>
<dbReference type="RefSeq" id="WP_251776396.1">
    <property type="nucleotide sequence ID" value="NZ_JAMKFE010000001.1"/>
</dbReference>
<dbReference type="Pfam" id="PF23893">
    <property type="entry name" value="Y4YQ_C"/>
    <property type="match status" value="1"/>
</dbReference>
<dbReference type="Proteomes" id="UP001165541">
    <property type="component" value="Unassembled WGS sequence"/>
</dbReference>
<dbReference type="EMBL" id="JAMKFE010000001">
    <property type="protein sequence ID" value="MCM5678256.1"/>
    <property type="molecule type" value="Genomic_DNA"/>
</dbReference>
<evidence type="ECO:0000313" key="2">
    <source>
        <dbReference type="EMBL" id="MCM5678256.1"/>
    </source>
</evidence>
<dbReference type="InterPro" id="IPR057770">
    <property type="entry name" value="YscD/Y4YQ_C"/>
</dbReference>
<comment type="caution">
    <text evidence="2">The sequence shown here is derived from an EMBL/GenBank/DDBJ whole genome shotgun (WGS) entry which is preliminary data.</text>
</comment>
<evidence type="ECO:0000313" key="3">
    <source>
        <dbReference type="Proteomes" id="UP001165541"/>
    </source>
</evidence>
<reference evidence="2" key="1">
    <citation type="submission" date="2022-05" db="EMBL/GenBank/DDBJ databases">
        <title>Schlegelella sp. nov., isolated from mangrove soil.</title>
        <authorList>
            <person name="Liu Y."/>
            <person name="Ge X."/>
            <person name="Liu W."/>
        </authorList>
    </citation>
    <scope>NUCLEOTIDE SEQUENCE</scope>
    <source>
        <strain evidence="2">S2-27</strain>
    </source>
</reference>
<protein>
    <recommendedName>
        <fullName evidence="1">YscD/Y4YQ C-terminal domain-containing protein</fullName>
    </recommendedName>
</protein>
<accession>A0ABT0YJD6</accession>
<keyword evidence="3" id="KW-1185">Reference proteome</keyword>